<name>A0A0B3S1T5_9RHOB</name>
<dbReference type="PROSITE" id="PS51186">
    <property type="entry name" value="GNAT"/>
    <property type="match status" value="1"/>
</dbReference>
<evidence type="ECO:0000313" key="3">
    <source>
        <dbReference type="Proteomes" id="UP000030960"/>
    </source>
</evidence>
<evidence type="ECO:0000259" key="1">
    <source>
        <dbReference type="PROSITE" id="PS51186"/>
    </source>
</evidence>
<evidence type="ECO:0000313" key="2">
    <source>
        <dbReference type="EMBL" id="KHQ50601.1"/>
    </source>
</evidence>
<organism evidence="2 3">
    <name type="scientific">Mameliella alba</name>
    <dbReference type="NCBI Taxonomy" id="561184"/>
    <lineage>
        <taxon>Bacteria</taxon>
        <taxon>Pseudomonadati</taxon>
        <taxon>Pseudomonadota</taxon>
        <taxon>Alphaproteobacteria</taxon>
        <taxon>Rhodobacterales</taxon>
        <taxon>Roseobacteraceae</taxon>
        <taxon>Mameliella</taxon>
    </lineage>
</organism>
<comment type="caution">
    <text evidence="2">The sequence shown here is derived from an EMBL/GenBank/DDBJ whole genome shotgun (WGS) entry which is preliminary data.</text>
</comment>
<dbReference type="Gene3D" id="3.40.630.30">
    <property type="match status" value="1"/>
</dbReference>
<dbReference type="AlphaFoldDB" id="A0A0B3S1T5"/>
<gene>
    <name evidence="2" type="ORF">OA50_04821</name>
</gene>
<reference evidence="2 3" key="1">
    <citation type="submission" date="2014-10" db="EMBL/GenBank/DDBJ databases">
        <title>Genome sequence of Ponticoccus sp. strain UMTAT08 isolated from clonal culture of toxic dinoflagellate Alexandrium tamiyavanichii.</title>
        <authorList>
            <person name="Gan H.Y."/>
            <person name="Muhd D.-D."/>
            <person name="Mohd Noor M.E."/>
            <person name="Yeong Y.S."/>
            <person name="Usup G."/>
        </authorList>
    </citation>
    <scope>NUCLEOTIDE SEQUENCE [LARGE SCALE GENOMIC DNA]</scope>
    <source>
        <strain evidence="2 3">UMTAT08</strain>
    </source>
</reference>
<dbReference type="GO" id="GO:0016747">
    <property type="term" value="F:acyltransferase activity, transferring groups other than amino-acyl groups"/>
    <property type="evidence" value="ECO:0007669"/>
    <property type="project" value="InterPro"/>
</dbReference>
<keyword evidence="2" id="KW-0808">Transferase</keyword>
<dbReference type="InterPro" id="IPR016181">
    <property type="entry name" value="Acyl_CoA_acyltransferase"/>
</dbReference>
<dbReference type="Proteomes" id="UP000030960">
    <property type="component" value="Unassembled WGS sequence"/>
</dbReference>
<protein>
    <submittedName>
        <fullName evidence="2">Acetyltransferase-like protein</fullName>
    </submittedName>
</protein>
<keyword evidence="3" id="KW-1185">Reference proteome</keyword>
<dbReference type="SUPFAM" id="SSF55729">
    <property type="entry name" value="Acyl-CoA N-acyltransferases (Nat)"/>
    <property type="match status" value="1"/>
</dbReference>
<feature type="domain" description="N-acetyltransferase" evidence="1">
    <location>
        <begin position="8"/>
        <end position="150"/>
    </location>
</feature>
<dbReference type="InterPro" id="IPR000182">
    <property type="entry name" value="GNAT_dom"/>
</dbReference>
<accession>A0A0B3S1T5</accession>
<proteinExistence type="predicted"/>
<dbReference type="Pfam" id="PF13302">
    <property type="entry name" value="Acetyltransf_3"/>
    <property type="match status" value="1"/>
</dbReference>
<dbReference type="EMBL" id="JSUQ01000024">
    <property type="protein sequence ID" value="KHQ50601.1"/>
    <property type="molecule type" value="Genomic_DNA"/>
</dbReference>
<sequence>MSEGDLPEVVRQLSDERVAPWLAAVAQPFGPTEAQALLEHGQHPGEHLRIIEIQGAAAGCICLGAGLWYWLDPAFQGRGVMSAALRLTLAEWFSRPAPPLLATCRTDNAASLSLLARLGFARCPGSRRMFFQASGRSHPCHDFLMAPEQWHLLNPPRYDLDGLSLRPARQKDVPTLALMLPGATPPWPTAEALPGFVERHRFRGAASGLFVIEDKLDRSIGMALMVAGDPPALAFLSSDEANAHADMVELALAKGLPAPAR</sequence>